<organism evidence="2 3">
    <name type="scientific">Dokdonella immobilis</name>
    <dbReference type="NCBI Taxonomy" id="578942"/>
    <lineage>
        <taxon>Bacteria</taxon>
        <taxon>Pseudomonadati</taxon>
        <taxon>Pseudomonadota</taxon>
        <taxon>Gammaproteobacteria</taxon>
        <taxon>Lysobacterales</taxon>
        <taxon>Rhodanobacteraceae</taxon>
        <taxon>Dokdonella</taxon>
    </lineage>
</organism>
<keyword evidence="1" id="KW-1133">Transmembrane helix</keyword>
<reference evidence="2 3" key="1">
    <citation type="submission" date="2016-10" db="EMBL/GenBank/DDBJ databases">
        <authorList>
            <person name="de Groot N.N."/>
        </authorList>
    </citation>
    <scope>NUCLEOTIDE SEQUENCE [LARGE SCALE GENOMIC DNA]</scope>
    <source>
        <strain evidence="2 3">CGMCC 1.7659</strain>
    </source>
</reference>
<dbReference type="STRING" id="578942.SAMN05216289_11343"/>
<keyword evidence="1" id="KW-0472">Membrane</keyword>
<evidence type="ECO:0000256" key="1">
    <source>
        <dbReference type="SAM" id="Phobius"/>
    </source>
</evidence>
<evidence type="ECO:0008006" key="4">
    <source>
        <dbReference type="Google" id="ProtNLM"/>
    </source>
</evidence>
<keyword evidence="3" id="KW-1185">Reference proteome</keyword>
<feature type="transmembrane region" description="Helical" evidence="1">
    <location>
        <begin position="5"/>
        <end position="22"/>
    </location>
</feature>
<accession>A0A1I4Y053</accession>
<dbReference type="RefSeq" id="WP_092407732.1">
    <property type="nucleotide sequence ID" value="NZ_FOVF01000013.1"/>
</dbReference>
<gene>
    <name evidence="2" type="ORF">SAMN05216289_11343</name>
</gene>
<dbReference type="EMBL" id="FOVF01000013">
    <property type="protein sequence ID" value="SFN30869.1"/>
    <property type="molecule type" value="Genomic_DNA"/>
</dbReference>
<proteinExistence type="predicted"/>
<dbReference type="Pfam" id="PF11295">
    <property type="entry name" value="DUF3096"/>
    <property type="match status" value="1"/>
</dbReference>
<evidence type="ECO:0000313" key="2">
    <source>
        <dbReference type="EMBL" id="SFN30869.1"/>
    </source>
</evidence>
<evidence type="ECO:0000313" key="3">
    <source>
        <dbReference type="Proteomes" id="UP000198575"/>
    </source>
</evidence>
<protein>
    <recommendedName>
        <fullName evidence="4">DUF3096 domain-containing protein</fullName>
    </recommendedName>
</protein>
<dbReference type="AlphaFoldDB" id="A0A1I4Y053"/>
<name>A0A1I4Y053_9GAMM</name>
<sequence length="47" mass="5099">MNIHIAAQPLIALIAGILILIVPRLLNYVVAIYLIIVGLIGLLPLLR</sequence>
<keyword evidence="1" id="KW-0812">Transmembrane</keyword>
<dbReference type="InterPro" id="IPR021446">
    <property type="entry name" value="DUF3096"/>
</dbReference>
<dbReference type="Proteomes" id="UP000198575">
    <property type="component" value="Unassembled WGS sequence"/>
</dbReference>
<feature type="transmembrane region" description="Helical" evidence="1">
    <location>
        <begin position="28"/>
        <end position="46"/>
    </location>
</feature>